<dbReference type="CDD" id="cd00538">
    <property type="entry name" value="PA"/>
    <property type="match status" value="1"/>
</dbReference>
<dbReference type="CDD" id="cd03876">
    <property type="entry name" value="M28_SGAP_like"/>
    <property type="match status" value="1"/>
</dbReference>
<evidence type="ECO:0000259" key="11">
    <source>
        <dbReference type="Pfam" id="PF04389"/>
    </source>
</evidence>
<feature type="domain" description="PA" evidence="10">
    <location>
        <begin position="138"/>
        <end position="238"/>
    </location>
</feature>
<dbReference type="EMBL" id="PGEZ01000001">
    <property type="protein sequence ID" value="PJJ58263.1"/>
    <property type="molecule type" value="Genomic_DNA"/>
</dbReference>
<keyword evidence="3" id="KW-0645">Protease</keyword>
<dbReference type="Gene3D" id="3.50.30.30">
    <property type="match status" value="1"/>
</dbReference>
<reference evidence="12 13" key="1">
    <citation type="submission" date="2017-11" db="EMBL/GenBank/DDBJ databases">
        <title>Genomic Encyclopedia of Archaeal and Bacterial Type Strains, Phase II (KMG-II): From Individual Species to Whole Genera.</title>
        <authorList>
            <person name="Goeker M."/>
        </authorList>
    </citation>
    <scope>NUCLEOTIDE SEQUENCE [LARGE SCALE GENOMIC DNA]</scope>
    <source>
        <strain evidence="12 13">DSM 27763</strain>
    </source>
</reference>
<dbReference type="SUPFAM" id="SSF52025">
    <property type="entry name" value="PA domain"/>
    <property type="match status" value="1"/>
</dbReference>
<evidence type="ECO:0000256" key="7">
    <source>
        <dbReference type="ARBA" id="ARBA00022833"/>
    </source>
</evidence>
<protein>
    <submittedName>
        <fullName evidence="12">PA domain-containing protein</fullName>
    </submittedName>
</protein>
<dbReference type="InterPro" id="IPR046450">
    <property type="entry name" value="PA_dom_sf"/>
</dbReference>
<feature type="chain" id="PRO_5014805858" evidence="9">
    <location>
        <begin position="31"/>
        <end position="534"/>
    </location>
</feature>
<evidence type="ECO:0000259" key="10">
    <source>
        <dbReference type="Pfam" id="PF02225"/>
    </source>
</evidence>
<comment type="similarity">
    <text evidence="1">Belongs to the peptidase M28 family. M28A subfamily.</text>
</comment>
<evidence type="ECO:0000256" key="5">
    <source>
        <dbReference type="ARBA" id="ARBA00022729"/>
    </source>
</evidence>
<evidence type="ECO:0000256" key="8">
    <source>
        <dbReference type="SAM" id="MobiDB-lite"/>
    </source>
</evidence>
<dbReference type="InterPro" id="IPR003137">
    <property type="entry name" value="PA_domain"/>
</dbReference>
<dbReference type="PANTHER" id="PTHR12147">
    <property type="entry name" value="METALLOPEPTIDASE M28 FAMILY MEMBER"/>
    <property type="match status" value="1"/>
</dbReference>
<organism evidence="12 13">
    <name type="scientific">Mumia flava</name>
    <dbReference type="NCBI Taxonomy" id="1348852"/>
    <lineage>
        <taxon>Bacteria</taxon>
        <taxon>Bacillati</taxon>
        <taxon>Actinomycetota</taxon>
        <taxon>Actinomycetes</taxon>
        <taxon>Propionibacteriales</taxon>
        <taxon>Nocardioidaceae</taxon>
        <taxon>Mumia</taxon>
    </lineage>
</organism>
<dbReference type="PANTHER" id="PTHR12147:SF26">
    <property type="entry name" value="PEPTIDASE M28 DOMAIN-CONTAINING PROTEIN"/>
    <property type="match status" value="1"/>
</dbReference>
<keyword evidence="13" id="KW-1185">Reference proteome</keyword>
<keyword evidence="7" id="KW-0862">Zinc</keyword>
<feature type="region of interest" description="Disordered" evidence="8">
    <location>
        <begin position="513"/>
        <end position="534"/>
    </location>
</feature>
<accession>A0A2M9BJY4</accession>
<keyword evidence="2" id="KW-0031">Aminopeptidase</keyword>
<feature type="signal peptide" evidence="9">
    <location>
        <begin position="1"/>
        <end position="30"/>
    </location>
</feature>
<dbReference type="SUPFAM" id="SSF53187">
    <property type="entry name" value="Zn-dependent exopeptidases"/>
    <property type="match status" value="1"/>
</dbReference>
<dbReference type="RefSeq" id="WP_211288059.1">
    <property type="nucleotide sequence ID" value="NZ_PGEZ01000001.1"/>
</dbReference>
<dbReference type="InterPro" id="IPR045175">
    <property type="entry name" value="M28_fam"/>
</dbReference>
<gene>
    <name evidence="12" type="ORF">CLV56_2510</name>
</gene>
<dbReference type="Pfam" id="PF02225">
    <property type="entry name" value="PA"/>
    <property type="match status" value="1"/>
</dbReference>
<dbReference type="AlphaFoldDB" id="A0A2M9BJY4"/>
<dbReference type="Gene3D" id="3.40.630.10">
    <property type="entry name" value="Zn peptidases"/>
    <property type="match status" value="1"/>
</dbReference>
<dbReference type="GO" id="GO:0046872">
    <property type="term" value="F:metal ion binding"/>
    <property type="evidence" value="ECO:0007669"/>
    <property type="project" value="UniProtKB-KW"/>
</dbReference>
<evidence type="ECO:0000313" key="13">
    <source>
        <dbReference type="Proteomes" id="UP000230842"/>
    </source>
</evidence>
<dbReference type="Pfam" id="PF04389">
    <property type="entry name" value="Peptidase_M28"/>
    <property type="match status" value="1"/>
</dbReference>
<dbReference type="InterPro" id="IPR007484">
    <property type="entry name" value="Peptidase_M28"/>
</dbReference>
<keyword evidence="4" id="KW-0479">Metal-binding</keyword>
<evidence type="ECO:0000256" key="3">
    <source>
        <dbReference type="ARBA" id="ARBA00022670"/>
    </source>
</evidence>
<evidence type="ECO:0000256" key="6">
    <source>
        <dbReference type="ARBA" id="ARBA00022801"/>
    </source>
</evidence>
<evidence type="ECO:0000256" key="2">
    <source>
        <dbReference type="ARBA" id="ARBA00022438"/>
    </source>
</evidence>
<keyword evidence="5 9" id="KW-0732">Signal</keyword>
<dbReference type="InterPro" id="IPR041756">
    <property type="entry name" value="M28_SGAP-like"/>
</dbReference>
<name>A0A2M9BJY4_9ACTN</name>
<evidence type="ECO:0000256" key="4">
    <source>
        <dbReference type="ARBA" id="ARBA00022723"/>
    </source>
</evidence>
<proteinExistence type="inferred from homology"/>
<feature type="domain" description="Peptidase M28" evidence="11">
    <location>
        <begin position="261"/>
        <end position="461"/>
    </location>
</feature>
<sequence length="534" mass="54839">MSRRSLRAIGAGAATAALVGAVLATPPASAAPNNNSVKKLTKAVTPEGVLEHLEAFQDIADANGDRAAGRPGYDASVDYVVGQLEGAGYDPVVQEFDFPYFEENSELIRVSPDPTDFVDGVDFLRNNFDSGVPEGTATGPLVPVDVVVPAADLPANSNSSGCEAADFAGFPSGAVALMQRGTCGFAVKALNAQEAGASAVIIMNEGQPGRTGLVGMIGDATGLAIPAVFATSATGENLYSTPGATVTVTVDYTQETRSAYNVFAETAAGDDGNVVMAGAHLDSVQDGAGINDNGSGSAALLETAIQMKKVKPNNTVRFAWWGAEEEGLLGSEYYVENLSAAEADDIALYLNFDMVGSPNFMYGIYDGDNSSGTAPDGFIPPGSAEIEDVFEKYYADAGLPSQDTEFSGRSDYGPFIAIGIPAGGLFTGAEGVKTEAEAALYGGVAGASYDPCYHQPCDNLTGEGQDEALYDELAESTELVGNVSVDALDANSDAIATAVITFAFDTSTVNGVRKPGKSHGAGKSGQAFENSSPS</sequence>
<dbReference type="Proteomes" id="UP000230842">
    <property type="component" value="Unassembled WGS sequence"/>
</dbReference>
<keyword evidence="6" id="KW-0378">Hydrolase</keyword>
<evidence type="ECO:0000313" key="12">
    <source>
        <dbReference type="EMBL" id="PJJ58263.1"/>
    </source>
</evidence>
<evidence type="ECO:0000256" key="1">
    <source>
        <dbReference type="ARBA" id="ARBA00005957"/>
    </source>
</evidence>
<dbReference type="GO" id="GO:0004177">
    <property type="term" value="F:aminopeptidase activity"/>
    <property type="evidence" value="ECO:0007669"/>
    <property type="project" value="UniProtKB-KW"/>
</dbReference>
<dbReference type="GO" id="GO:0006508">
    <property type="term" value="P:proteolysis"/>
    <property type="evidence" value="ECO:0007669"/>
    <property type="project" value="UniProtKB-KW"/>
</dbReference>
<dbReference type="GO" id="GO:0008235">
    <property type="term" value="F:metalloexopeptidase activity"/>
    <property type="evidence" value="ECO:0007669"/>
    <property type="project" value="InterPro"/>
</dbReference>
<evidence type="ECO:0000256" key="9">
    <source>
        <dbReference type="SAM" id="SignalP"/>
    </source>
</evidence>
<comment type="caution">
    <text evidence="12">The sequence shown here is derived from an EMBL/GenBank/DDBJ whole genome shotgun (WGS) entry which is preliminary data.</text>
</comment>